<proteinExistence type="predicted"/>
<dbReference type="Proteomes" id="UP000294567">
    <property type="component" value="Unassembled WGS sequence"/>
</dbReference>
<dbReference type="NCBIfam" id="NF033546">
    <property type="entry name" value="transpos_IS21"/>
    <property type="match status" value="1"/>
</dbReference>
<keyword evidence="3" id="KW-1185">Reference proteome</keyword>
<feature type="domain" description="Integrase catalytic" evidence="1">
    <location>
        <begin position="130"/>
        <end position="291"/>
    </location>
</feature>
<dbReference type="RefSeq" id="WP_202690464.1">
    <property type="nucleotide sequence ID" value="NZ_CP068564.1"/>
</dbReference>
<dbReference type="InterPro" id="IPR001584">
    <property type="entry name" value="Integrase_cat-core"/>
</dbReference>
<dbReference type="PANTHER" id="PTHR35004">
    <property type="entry name" value="TRANSPOSASE RV3428C-RELATED"/>
    <property type="match status" value="1"/>
</dbReference>
<dbReference type="PROSITE" id="PS50994">
    <property type="entry name" value="INTEGRASE"/>
    <property type="match status" value="1"/>
</dbReference>
<dbReference type="InterPro" id="IPR012337">
    <property type="entry name" value="RNaseH-like_sf"/>
</dbReference>
<name>A0A4R3KNJ2_9FIRM</name>
<dbReference type="SUPFAM" id="SSF53098">
    <property type="entry name" value="Ribonuclease H-like"/>
    <property type="match status" value="1"/>
</dbReference>
<reference evidence="2 3" key="1">
    <citation type="submission" date="2019-03" db="EMBL/GenBank/DDBJ databases">
        <title>Genomic Encyclopedia of Type Strains, Phase IV (KMG-IV): sequencing the most valuable type-strain genomes for metagenomic binning, comparative biology and taxonomic classification.</title>
        <authorList>
            <person name="Goeker M."/>
        </authorList>
    </citation>
    <scope>NUCLEOTIDE SEQUENCE [LARGE SCALE GENOMIC DNA]</scope>
    <source>
        <strain evidence="2 3">DSM 26752</strain>
    </source>
</reference>
<organism evidence="2 3">
    <name type="scientific">Keratinibaculum paraultunense</name>
    <dbReference type="NCBI Taxonomy" id="1278232"/>
    <lineage>
        <taxon>Bacteria</taxon>
        <taxon>Bacillati</taxon>
        <taxon>Bacillota</taxon>
        <taxon>Tissierellia</taxon>
        <taxon>Tissierellales</taxon>
        <taxon>Tepidimicrobiaceae</taxon>
        <taxon>Keratinibaculum</taxon>
    </lineage>
</organism>
<dbReference type="AlphaFoldDB" id="A0A4R3KNJ2"/>
<comment type="caution">
    <text evidence="2">The sequence shown here is derived from an EMBL/GenBank/DDBJ whole genome shotgun (WGS) entry which is preliminary data.</text>
</comment>
<evidence type="ECO:0000313" key="3">
    <source>
        <dbReference type="Proteomes" id="UP000294567"/>
    </source>
</evidence>
<sequence>MIQYRRILDLHFKGTSQRTISSSVGHSRQTVSDVVIKANHLGLVELTDEMTNQWLAEFLFPEKEAIAKGYFPVDWEVVHRELQKKNMTLKLLHYEYAQCARDSKKIPYAYRTFCRHYGKYAKKYKLTMPIRRKPGEIMEVDWAGDKLSIKDRNTGEKLPIYIFVATLPYSQLFYAEGFFNMTSQSWLMAHIHAFEYFNGVAEVLVPDNLKTGVNKALRGEPILNEAYRDLANYYGATIVPARVKSPKDKPSVEGSVGYISRQIIASLRYYQCFSLDDLNSKILEEVDKLND</sequence>
<evidence type="ECO:0000259" key="1">
    <source>
        <dbReference type="PROSITE" id="PS50994"/>
    </source>
</evidence>
<evidence type="ECO:0000313" key="2">
    <source>
        <dbReference type="EMBL" id="TCS85550.1"/>
    </source>
</evidence>
<dbReference type="PANTHER" id="PTHR35004:SF8">
    <property type="entry name" value="TRANSPOSASE RV3428C-RELATED"/>
    <property type="match status" value="1"/>
</dbReference>
<accession>A0A4R3KNJ2</accession>
<gene>
    <name evidence="2" type="ORF">EDD65_1215</name>
</gene>
<dbReference type="GO" id="GO:0015074">
    <property type="term" value="P:DNA integration"/>
    <property type="evidence" value="ECO:0007669"/>
    <property type="project" value="InterPro"/>
</dbReference>
<dbReference type="EMBL" id="SMAE01000021">
    <property type="protein sequence ID" value="TCS85550.1"/>
    <property type="molecule type" value="Genomic_DNA"/>
</dbReference>
<protein>
    <submittedName>
        <fullName evidence="2">Transposase</fullName>
    </submittedName>
</protein>